<protein>
    <submittedName>
        <fullName evidence="2">Uncharacterized protein</fullName>
    </submittedName>
</protein>
<keyword evidence="3" id="KW-1185">Reference proteome</keyword>
<dbReference type="EMBL" id="KI966390">
    <property type="protein sequence ID" value="EWC48320.1"/>
    <property type="molecule type" value="Genomic_DNA"/>
</dbReference>
<keyword evidence="1" id="KW-0732">Signal</keyword>
<accession>W7IGJ7</accession>
<gene>
    <name evidence="2" type="ORF">DRE_02089</name>
</gene>
<evidence type="ECO:0000313" key="3">
    <source>
        <dbReference type="Proteomes" id="UP000024837"/>
    </source>
</evidence>
<organism evidence="2 3">
    <name type="scientific">Drechslerella stenobrocha 248</name>
    <dbReference type="NCBI Taxonomy" id="1043628"/>
    <lineage>
        <taxon>Eukaryota</taxon>
        <taxon>Fungi</taxon>
        <taxon>Dikarya</taxon>
        <taxon>Ascomycota</taxon>
        <taxon>Pezizomycotina</taxon>
        <taxon>Orbiliomycetes</taxon>
        <taxon>Orbiliales</taxon>
        <taxon>Orbiliaceae</taxon>
        <taxon>Drechslerella</taxon>
    </lineage>
</organism>
<name>W7IGJ7_9PEZI</name>
<dbReference type="HOGENOM" id="CLU_687017_0_0_1"/>
<dbReference type="AlphaFoldDB" id="W7IGJ7"/>
<proteinExistence type="predicted"/>
<dbReference type="Proteomes" id="UP000024837">
    <property type="component" value="Unassembled WGS sequence"/>
</dbReference>
<dbReference type="OrthoDB" id="10440149at2759"/>
<feature type="chain" id="PRO_5004894131" evidence="1">
    <location>
        <begin position="25"/>
        <end position="401"/>
    </location>
</feature>
<evidence type="ECO:0000313" key="2">
    <source>
        <dbReference type="EMBL" id="EWC48320.1"/>
    </source>
</evidence>
<reference evidence="2 3" key="1">
    <citation type="submission" date="2013-05" db="EMBL/GenBank/DDBJ databases">
        <title>Drechslerella stenobrocha genome reveals carnivorous origination and mechanical trapping mechanism of predatory fungi.</title>
        <authorList>
            <person name="Liu X."/>
            <person name="Zhang W."/>
            <person name="Liu K."/>
        </authorList>
    </citation>
    <scope>NUCLEOTIDE SEQUENCE [LARGE SCALE GENOMIC DNA]</scope>
    <source>
        <strain evidence="2 3">248</strain>
    </source>
</reference>
<feature type="signal peptide" evidence="1">
    <location>
        <begin position="1"/>
        <end position="24"/>
    </location>
</feature>
<evidence type="ECO:0000256" key="1">
    <source>
        <dbReference type="SAM" id="SignalP"/>
    </source>
</evidence>
<sequence>MFTRTRLPLLALLLLQGRAQLAVAQGTEDSELFVMRLDPLIIPYLTARPAQLLEDFRMGSGNAGIYLKERVWNDNHPIGDLEMGPLPPNRNVYAEERLPDRMSASFDWGVEQADNEQDLETLDEIFADELELPRVTDQEPVSNDYYGFRRVEDPRNRNDVTLRGIEFTSGHRATTPIENGLPGLWMAGNPGLVQSMGGPLIFEQQADNTVAVSTPGWDIFACGFEPSPDNPNFNPLTDPPINWQIMPVQRAVWSQTKYPGINEGIIRCIPVRLVLETAIQAQEKAAAEFEARQVALALERERELEQGGPDVQPVNRVQRFYSYADLGNQAAAAAELGLDGDTWMQRYYSEGGFNFDVPGEAVEEFEFAPNVEQTTAEGSDPEEVEARVVDEELVPRKVQTG</sequence>